<feature type="domain" description="Kinesin motor" evidence="6">
    <location>
        <begin position="334"/>
        <end position="648"/>
    </location>
</feature>
<dbReference type="SUPFAM" id="SSF52540">
    <property type="entry name" value="P-loop containing nucleoside triphosphate hydrolases"/>
    <property type="match status" value="1"/>
</dbReference>
<evidence type="ECO:0000256" key="5">
    <source>
        <dbReference type="SAM" id="Coils"/>
    </source>
</evidence>
<dbReference type="SMART" id="SM00129">
    <property type="entry name" value="KISc"/>
    <property type="match status" value="1"/>
</dbReference>
<evidence type="ECO:0000256" key="4">
    <source>
        <dbReference type="RuleBase" id="RU000394"/>
    </source>
</evidence>
<dbReference type="GO" id="GO:0008017">
    <property type="term" value="F:microtubule binding"/>
    <property type="evidence" value="ECO:0007669"/>
    <property type="project" value="InterPro"/>
</dbReference>
<dbReference type="Pfam" id="PF00225">
    <property type="entry name" value="Kinesin"/>
    <property type="match status" value="1"/>
</dbReference>
<reference evidence="7" key="1">
    <citation type="submission" date="2021-09" db="EMBL/GenBank/DDBJ databases">
        <authorList>
            <consortium name="AG Swart"/>
            <person name="Singh M."/>
            <person name="Singh A."/>
            <person name="Seah K."/>
            <person name="Emmerich C."/>
        </authorList>
    </citation>
    <scope>NUCLEOTIDE SEQUENCE</scope>
    <source>
        <strain evidence="7">ATCC30299</strain>
    </source>
</reference>
<keyword evidence="8" id="KW-1185">Reference proteome</keyword>
<dbReference type="GO" id="GO:0005524">
    <property type="term" value="F:ATP binding"/>
    <property type="evidence" value="ECO:0007669"/>
    <property type="project" value="UniProtKB-UniRule"/>
</dbReference>
<feature type="coiled-coil region" evidence="5">
    <location>
        <begin position="52"/>
        <end position="104"/>
    </location>
</feature>
<keyword evidence="4" id="KW-0493">Microtubule</keyword>
<feature type="binding site" evidence="3">
    <location>
        <begin position="411"/>
        <end position="418"/>
    </location>
    <ligand>
        <name>ATP</name>
        <dbReference type="ChEBI" id="CHEBI:30616"/>
    </ligand>
</feature>
<dbReference type="Gene3D" id="3.40.850.10">
    <property type="entry name" value="Kinesin motor domain"/>
    <property type="match status" value="1"/>
</dbReference>
<evidence type="ECO:0000259" key="6">
    <source>
        <dbReference type="PROSITE" id="PS50067"/>
    </source>
</evidence>
<protein>
    <recommendedName>
        <fullName evidence="4">Kinesin-like protein</fullName>
    </recommendedName>
</protein>
<comment type="caution">
    <text evidence="7">The sequence shown here is derived from an EMBL/GenBank/DDBJ whole genome shotgun (WGS) entry which is preliminary data.</text>
</comment>
<evidence type="ECO:0000313" key="7">
    <source>
        <dbReference type="EMBL" id="CAG9325664.1"/>
    </source>
</evidence>
<evidence type="ECO:0000256" key="2">
    <source>
        <dbReference type="ARBA" id="ARBA00022840"/>
    </source>
</evidence>
<keyword evidence="3 4" id="KW-0505">Motor protein</keyword>
<evidence type="ECO:0000256" key="3">
    <source>
        <dbReference type="PROSITE-ProRule" id="PRU00283"/>
    </source>
</evidence>
<name>A0AAU9JKU0_9CILI</name>
<dbReference type="InterPro" id="IPR036961">
    <property type="entry name" value="Kinesin_motor_dom_sf"/>
</dbReference>
<dbReference type="PRINTS" id="PR00380">
    <property type="entry name" value="KINESINHEAVY"/>
</dbReference>
<dbReference type="AlphaFoldDB" id="A0AAU9JKU0"/>
<dbReference type="FunFam" id="3.40.850.10:FF:000113">
    <property type="entry name" value="Kinesin-like protein"/>
    <property type="match status" value="1"/>
</dbReference>
<dbReference type="InterPro" id="IPR019821">
    <property type="entry name" value="Kinesin_motor_CS"/>
</dbReference>
<dbReference type="InterPro" id="IPR001752">
    <property type="entry name" value="Kinesin_motor_dom"/>
</dbReference>
<dbReference type="EMBL" id="CAJZBQ010000039">
    <property type="protein sequence ID" value="CAG9325664.1"/>
    <property type="molecule type" value="Genomic_DNA"/>
</dbReference>
<comment type="similarity">
    <text evidence="3 4">Belongs to the TRAFAC class myosin-kinesin ATPase superfamily. Kinesin family.</text>
</comment>
<dbReference type="PROSITE" id="PS00411">
    <property type="entry name" value="KINESIN_MOTOR_1"/>
    <property type="match status" value="1"/>
</dbReference>
<keyword evidence="2 3" id="KW-0067">ATP-binding</keyword>
<dbReference type="PROSITE" id="PS50067">
    <property type="entry name" value="KINESIN_MOTOR_2"/>
    <property type="match status" value="1"/>
</dbReference>
<proteinExistence type="inferred from homology"/>
<evidence type="ECO:0000313" key="8">
    <source>
        <dbReference type="Proteomes" id="UP001162131"/>
    </source>
</evidence>
<dbReference type="InterPro" id="IPR027417">
    <property type="entry name" value="P-loop_NTPase"/>
</dbReference>
<evidence type="ECO:0000256" key="1">
    <source>
        <dbReference type="ARBA" id="ARBA00022741"/>
    </source>
</evidence>
<feature type="coiled-coil region" evidence="5">
    <location>
        <begin position="172"/>
        <end position="247"/>
    </location>
</feature>
<gene>
    <name evidence="7" type="ORF">BSTOLATCC_MIC39460</name>
</gene>
<dbReference type="GO" id="GO:0007018">
    <property type="term" value="P:microtubule-based movement"/>
    <property type="evidence" value="ECO:0007669"/>
    <property type="project" value="InterPro"/>
</dbReference>
<accession>A0AAU9JKU0</accession>
<keyword evidence="5" id="KW-0175">Coiled coil</keyword>
<dbReference type="PANTHER" id="PTHR47972:SF28">
    <property type="entry name" value="KINESIN-LIKE PROTEIN KLP-3"/>
    <property type="match status" value="1"/>
</dbReference>
<dbReference type="InterPro" id="IPR027640">
    <property type="entry name" value="Kinesin-like_fam"/>
</dbReference>
<keyword evidence="1 3" id="KW-0547">Nucleotide-binding</keyword>
<sequence length="662" mass="76028">MEDFNKPKEYDPELAKYNFIQWDWKAEFGFEEDDGLPEDSTQEEATVPLKSYSDLQDKYSALKTEFEEYKSQQESNRQVETSVLNLMKKTLENTRIQLESLQKQQRHNIQQLIHYKEAAESYYHMSGIIPKDFVFVDIDAEIMRVAELDIEGIKLDYTRRLQDIEIKNGKETKEYQKKLKDLINLVREEKEKTKKAMEAAKKAIEYAKNMKPSQGGSSKEAELTMKLKELLKRYKQLQLENRQILSRSSYIPPANFPSILPIISDLKSKFGDLKDFIISITKKMPVLLVKLAKDEAKSINSLKNKNYDSLLQDYHHILKERKYLFNLVQELKGNIRVFCRVRPLHPDEPSSLNFNEPDTITVSNPLLGLVRTWEFEKVFTPDKTQEDVFNELSYMVTSFLDGYNVCMFTYGQTGSGKTYTMEGPDENPGIIYRAASYVFQQVNSRASSWSTELSISLMEVYNETIRDLLNEGQAKLKVKQDNNQRNHVPGLTIVPVRSIDEVIGYMKYGLSVRATGTTNMNKHSSRSHLIMTLYQKAVNSKINTEIYSKIHLIDLAGSERLNKSGSEGERQKEAQHINLSLFALGDVISARSQKLAHVPFRNSILTHLLQDSLSGDSKTLMILQISPEMRHVEETVCSLNFGAKARATQIGVAQKNQVKNNS</sequence>
<dbReference type="PANTHER" id="PTHR47972">
    <property type="entry name" value="KINESIN-LIKE PROTEIN KLP-3"/>
    <property type="match status" value="1"/>
</dbReference>
<dbReference type="Proteomes" id="UP001162131">
    <property type="component" value="Unassembled WGS sequence"/>
</dbReference>
<dbReference type="GO" id="GO:0003777">
    <property type="term" value="F:microtubule motor activity"/>
    <property type="evidence" value="ECO:0007669"/>
    <property type="project" value="InterPro"/>
</dbReference>
<organism evidence="7 8">
    <name type="scientific">Blepharisma stoltei</name>
    <dbReference type="NCBI Taxonomy" id="1481888"/>
    <lineage>
        <taxon>Eukaryota</taxon>
        <taxon>Sar</taxon>
        <taxon>Alveolata</taxon>
        <taxon>Ciliophora</taxon>
        <taxon>Postciliodesmatophora</taxon>
        <taxon>Heterotrichea</taxon>
        <taxon>Heterotrichida</taxon>
        <taxon>Blepharismidae</taxon>
        <taxon>Blepharisma</taxon>
    </lineage>
</organism>
<dbReference type="GO" id="GO:0005874">
    <property type="term" value="C:microtubule"/>
    <property type="evidence" value="ECO:0007669"/>
    <property type="project" value="UniProtKB-KW"/>
</dbReference>